<evidence type="ECO:0000256" key="3">
    <source>
        <dbReference type="ARBA" id="ARBA00022801"/>
    </source>
</evidence>
<dbReference type="InterPro" id="IPR051055">
    <property type="entry name" value="PIF1_helicase"/>
</dbReference>
<evidence type="ECO:0000256" key="8">
    <source>
        <dbReference type="ARBA" id="ARBA00023235"/>
    </source>
</evidence>
<evidence type="ECO:0000259" key="9">
    <source>
        <dbReference type="Pfam" id="PF05970"/>
    </source>
</evidence>
<dbReference type="AlphaFoldDB" id="A0A1F5ZKH1"/>
<evidence type="ECO:0000256" key="2">
    <source>
        <dbReference type="ARBA" id="ARBA00022763"/>
    </source>
</evidence>
<keyword evidence="3" id="KW-0378">Hydrolase</keyword>
<protein>
    <recommendedName>
        <fullName evidence="13">AAA+ ATPase domain-containing protein</fullName>
    </recommendedName>
</protein>
<dbReference type="CDD" id="cd18809">
    <property type="entry name" value="SF1_C_RecD"/>
    <property type="match status" value="1"/>
</dbReference>
<dbReference type="GO" id="GO:0006281">
    <property type="term" value="P:DNA repair"/>
    <property type="evidence" value="ECO:0007669"/>
    <property type="project" value="InterPro"/>
</dbReference>
<proteinExistence type="predicted"/>
<sequence>MTQSQALAILKTGTSVFLTGEPGSGKTYAINEYVAYLRSRGIEPAITASTGIAATHIGGMTIHSWSGIGIKTVLNKHDLHKIATSQYIIKRVRRAKVLIIEEVSMLNPETLSMVDVVCRQIKESLEPFGGMQVVFSGDFFQLPPVIKRETVNNAQTALVETPSTRFAYDSPVWQQLNPYVCYLTQQYRQDDRDFLALLSAIRGNAFGVNHMHHIEARYTRPQSVPDSVPKLFSHNADVDRINDEVLAKLPGEPHVFTMTSSGLDALVTALKKGCLSPETLYLKVGTAVMFTKNNPKEGFINGTLGLVECFDTTSDSPVVKTQNGRRITVELMDWTVEENGKIRAEITQLPLRLAWAITVHKSQGMTLDKAVMDLSGVFEFGQGYVALSRIRRLSDLYILGWNDQAFQVHPDIVAKDTTFRAQSAQTVDIFIKIGRDNIAAMHKQFVALCGGKVIFGNLMSGERKSRGGTVFSEIREVHPNAYLPWDKEQDKKLKLFFAAGSSITDLSKAFGRKNGAIRSRLTKLGLLNN</sequence>
<feature type="domain" description="DNA helicase Pif1-like DEAD-box helicase" evidence="9">
    <location>
        <begin position="9"/>
        <end position="191"/>
    </location>
</feature>
<evidence type="ECO:0000256" key="1">
    <source>
        <dbReference type="ARBA" id="ARBA00022741"/>
    </source>
</evidence>
<reference evidence="11 12" key="1">
    <citation type="journal article" date="2016" name="Nat. Commun.">
        <title>Thousands of microbial genomes shed light on interconnected biogeochemical processes in an aquifer system.</title>
        <authorList>
            <person name="Anantharaman K."/>
            <person name="Brown C.T."/>
            <person name="Hug L.A."/>
            <person name="Sharon I."/>
            <person name="Castelle C.J."/>
            <person name="Probst A.J."/>
            <person name="Thomas B.C."/>
            <person name="Singh A."/>
            <person name="Wilkins M.J."/>
            <person name="Karaoz U."/>
            <person name="Brodie E.L."/>
            <person name="Williams K.H."/>
            <person name="Hubbard S.S."/>
            <person name="Banfield J.F."/>
        </authorList>
    </citation>
    <scope>NUCLEOTIDE SEQUENCE [LARGE SCALE GENOMIC DNA]</scope>
</reference>
<keyword evidence="2" id="KW-0227">DNA damage</keyword>
<dbReference type="Pfam" id="PF05970">
    <property type="entry name" value="PIF1"/>
    <property type="match status" value="1"/>
</dbReference>
<name>A0A1F5ZKH1_9BACT</name>
<dbReference type="GO" id="GO:0000723">
    <property type="term" value="P:telomere maintenance"/>
    <property type="evidence" value="ECO:0007669"/>
    <property type="project" value="InterPro"/>
</dbReference>
<evidence type="ECO:0000256" key="7">
    <source>
        <dbReference type="ARBA" id="ARBA00023204"/>
    </source>
</evidence>
<dbReference type="InterPro" id="IPR010285">
    <property type="entry name" value="DNA_helicase_pif1-like_DEAD"/>
</dbReference>
<keyword evidence="8" id="KW-0413">Isomerase</keyword>
<accession>A0A1F5ZKH1</accession>
<evidence type="ECO:0000259" key="10">
    <source>
        <dbReference type="Pfam" id="PF21530"/>
    </source>
</evidence>
<keyword evidence="6" id="KW-0238">DNA-binding</keyword>
<keyword evidence="7" id="KW-0234">DNA repair</keyword>
<evidence type="ECO:0000313" key="11">
    <source>
        <dbReference type="EMBL" id="OGG12996.1"/>
    </source>
</evidence>
<comment type="caution">
    <text evidence="11">The sequence shown here is derived from an EMBL/GenBank/DDBJ whole genome shotgun (WGS) entry which is preliminary data.</text>
</comment>
<dbReference type="GO" id="GO:0003678">
    <property type="term" value="F:DNA helicase activity"/>
    <property type="evidence" value="ECO:0007669"/>
    <property type="project" value="InterPro"/>
</dbReference>
<dbReference type="PANTHER" id="PTHR47642">
    <property type="entry name" value="ATP-DEPENDENT DNA HELICASE"/>
    <property type="match status" value="1"/>
</dbReference>
<organism evidence="11 12">
    <name type="scientific">Candidatus Gottesmanbacteria bacterium RIFCSPHIGHO2_01_FULL_46_14</name>
    <dbReference type="NCBI Taxonomy" id="1798380"/>
    <lineage>
        <taxon>Bacteria</taxon>
        <taxon>Candidatus Gottesmaniibacteriota</taxon>
    </lineage>
</organism>
<evidence type="ECO:0000256" key="5">
    <source>
        <dbReference type="ARBA" id="ARBA00022840"/>
    </source>
</evidence>
<dbReference type="CDD" id="cd18037">
    <property type="entry name" value="DEXSc_Pif1_like"/>
    <property type="match status" value="1"/>
</dbReference>
<keyword evidence="5" id="KW-0067">ATP-binding</keyword>
<dbReference type="InterPro" id="IPR027417">
    <property type="entry name" value="P-loop_NTPase"/>
</dbReference>
<evidence type="ECO:0000256" key="6">
    <source>
        <dbReference type="ARBA" id="ARBA00023125"/>
    </source>
</evidence>
<dbReference type="Pfam" id="PF21530">
    <property type="entry name" value="Pif1_2B_dom"/>
    <property type="match status" value="1"/>
</dbReference>
<dbReference type="SUPFAM" id="SSF52540">
    <property type="entry name" value="P-loop containing nucleoside triphosphate hydrolases"/>
    <property type="match status" value="2"/>
</dbReference>
<dbReference type="Gene3D" id="3.40.50.300">
    <property type="entry name" value="P-loop containing nucleotide triphosphate hydrolases"/>
    <property type="match status" value="2"/>
</dbReference>
<keyword evidence="4" id="KW-0347">Helicase</keyword>
<evidence type="ECO:0008006" key="13">
    <source>
        <dbReference type="Google" id="ProtNLM"/>
    </source>
</evidence>
<evidence type="ECO:0000313" key="12">
    <source>
        <dbReference type="Proteomes" id="UP000177416"/>
    </source>
</evidence>
<dbReference type="Proteomes" id="UP000177416">
    <property type="component" value="Unassembled WGS sequence"/>
</dbReference>
<dbReference type="InterPro" id="IPR049163">
    <property type="entry name" value="Pif1-like_2B_dom"/>
</dbReference>
<dbReference type="PANTHER" id="PTHR47642:SF5">
    <property type="entry name" value="ATP-DEPENDENT DNA HELICASE"/>
    <property type="match status" value="1"/>
</dbReference>
<evidence type="ECO:0000256" key="4">
    <source>
        <dbReference type="ARBA" id="ARBA00022806"/>
    </source>
</evidence>
<dbReference type="EMBL" id="MFJJ01000052">
    <property type="protein sequence ID" value="OGG12996.1"/>
    <property type="molecule type" value="Genomic_DNA"/>
</dbReference>
<feature type="domain" description="DNA helicase Pif1-like 2B" evidence="10">
    <location>
        <begin position="269"/>
        <end position="307"/>
    </location>
</feature>
<keyword evidence="1" id="KW-0547">Nucleotide-binding</keyword>
<gene>
    <name evidence="11" type="ORF">A2875_00845</name>
</gene>